<dbReference type="PROSITE" id="PS50096">
    <property type="entry name" value="IQ"/>
    <property type="match status" value="1"/>
</dbReference>
<feature type="compositionally biased region" description="Low complexity" evidence="1">
    <location>
        <begin position="179"/>
        <end position="192"/>
    </location>
</feature>
<evidence type="ECO:0000256" key="1">
    <source>
        <dbReference type="SAM" id="MobiDB-lite"/>
    </source>
</evidence>
<evidence type="ECO:0000313" key="2">
    <source>
        <dbReference type="EMBL" id="KAL1510264.1"/>
    </source>
</evidence>
<organism evidence="2 3">
    <name type="scientific">Prymnesium parvum</name>
    <name type="common">Toxic golden alga</name>
    <dbReference type="NCBI Taxonomy" id="97485"/>
    <lineage>
        <taxon>Eukaryota</taxon>
        <taxon>Haptista</taxon>
        <taxon>Haptophyta</taxon>
        <taxon>Prymnesiophyceae</taxon>
        <taxon>Prymnesiales</taxon>
        <taxon>Prymnesiaceae</taxon>
        <taxon>Prymnesium</taxon>
    </lineage>
</organism>
<accession>A0AB34IYV0</accession>
<reference evidence="2 3" key="1">
    <citation type="journal article" date="2024" name="Science">
        <title>Giant polyketide synthase enzymes in the biosynthesis of giant marine polyether toxins.</title>
        <authorList>
            <person name="Fallon T.R."/>
            <person name="Shende V.V."/>
            <person name="Wierzbicki I.H."/>
            <person name="Pendleton A.L."/>
            <person name="Watervoot N.F."/>
            <person name="Auber R.P."/>
            <person name="Gonzalez D.J."/>
            <person name="Wisecaver J.H."/>
            <person name="Moore B.S."/>
        </authorList>
    </citation>
    <scope>NUCLEOTIDE SEQUENCE [LARGE SCALE GENOMIC DNA]</scope>
    <source>
        <strain evidence="2 3">12B1</strain>
    </source>
</reference>
<gene>
    <name evidence="2" type="ORF">AB1Y20_006587</name>
</gene>
<name>A0AB34IYV0_PRYPA</name>
<dbReference type="Proteomes" id="UP001515480">
    <property type="component" value="Unassembled WGS sequence"/>
</dbReference>
<dbReference type="AlphaFoldDB" id="A0AB34IYV0"/>
<feature type="compositionally biased region" description="Polar residues" evidence="1">
    <location>
        <begin position="139"/>
        <end position="154"/>
    </location>
</feature>
<keyword evidence="3" id="KW-1185">Reference proteome</keyword>
<comment type="caution">
    <text evidence="2">The sequence shown here is derived from an EMBL/GenBank/DDBJ whole genome shotgun (WGS) entry which is preliminary data.</text>
</comment>
<proteinExistence type="predicted"/>
<sequence>MLREIDLEAPWKTKERPRHRVWQMQRPASSGVVSNWKPMALNPQKASHGLALGSDQECGALSATWQDDSQPLEDLLQTERNFDLAKERGRIARQRQMERLEAEKRAHIARRELRSYATTFGQAASMHAITQMREEARQQNETPRASDQSPTQLDGQAASARRRSVTPPVRSAARAEFCSSSNSIGKSGSNSSPTRRAPSPSFPLRAPSHPSASHERLSRVEAQTVASRARLQTMASSQASLEAQRTPRGRSTPRGPLESCGSASEARGRYSREFDQLRYGLGQPHGRGKSSVASRLHSLNAVRAVAARMIQRQLCPYIRLAEFCWEKTSRELDFSKHVRKVDCH</sequence>
<evidence type="ECO:0000313" key="3">
    <source>
        <dbReference type="Proteomes" id="UP001515480"/>
    </source>
</evidence>
<feature type="compositionally biased region" description="Polar residues" evidence="1">
    <location>
        <begin position="233"/>
        <end position="243"/>
    </location>
</feature>
<protein>
    <submittedName>
        <fullName evidence="2">Uncharacterized protein</fullName>
    </submittedName>
</protein>
<feature type="region of interest" description="Disordered" evidence="1">
    <location>
        <begin position="132"/>
        <end position="268"/>
    </location>
</feature>
<dbReference type="EMBL" id="JBGBPQ010000015">
    <property type="protein sequence ID" value="KAL1510264.1"/>
    <property type="molecule type" value="Genomic_DNA"/>
</dbReference>